<protein>
    <recommendedName>
        <fullName evidence="3">F-box domain-containing protein</fullName>
    </recommendedName>
</protein>
<dbReference type="HOGENOM" id="CLU_505274_0_0_1"/>
<proteinExistence type="predicted"/>
<evidence type="ECO:0008006" key="3">
    <source>
        <dbReference type="Google" id="ProtNLM"/>
    </source>
</evidence>
<dbReference type="Proteomes" id="UP000015100">
    <property type="component" value="Unassembled WGS sequence"/>
</dbReference>
<dbReference type="AlphaFoldDB" id="S8BYM7"/>
<name>S8BYM7_DACHA</name>
<dbReference type="EMBL" id="AQGS01000041">
    <property type="protein sequence ID" value="EPS44588.1"/>
    <property type="molecule type" value="Genomic_DNA"/>
</dbReference>
<evidence type="ECO:0000313" key="2">
    <source>
        <dbReference type="Proteomes" id="UP000015100"/>
    </source>
</evidence>
<accession>S8BYM7</accession>
<organism evidence="1 2">
    <name type="scientific">Dactylellina haptotyla (strain CBS 200.50)</name>
    <name type="common">Nematode-trapping fungus</name>
    <name type="synonym">Monacrosporium haptotylum</name>
    <dbReference type="NCBI Taxonomy" id="1284197"/>
    <lineage>
        <taxon>Eukaryota</taxon>
        <taxon>Fungi</taxon>
        <taxon>Dikarya</taxon>
        <taxon>Ascomycota</taxon>
        <taxon>Pezizomycotina</taxon>
        <taxon>Orbiliomycetes</taxon>
        <taxon>Orbiliales</taxon>
        <taxon>Orbiliaceae</taxon>
        <taxon>Dactylellina</taxon>
    </lineage>
</organism>
<gene>
    <name evidence="1" type="ORF">H072_1370</name>
</gene>
<comment type="caution">
    <text evidence="1">The sequence shown here is derived from an EMBL/GenBank/DDBJ whole genome shotgun (WGS) entry which is preliminary data.</text>
</comment>
<keyword evidence="2" id="KW-1185">Reference proteome</keyword>
<sequence>MSTQLPDLPAEVLDIIVGFVARSHQSILALRRTCSVFYQVASRYHYEVLVLQSGPSGPRHLDSLFIDKYRNTSRVKSIRVVPSPSTEGRVQSLGSRRCTDVTRINGLTFNNLEAIRIMSPGLLDAKQLSKYLGRWRHIKQLTLSLSLRLSQNRDFRRNIRRLDSLSCLEFEIHWPMSQDYYKMDVSPMWDAVKNNAATLRCIRVNLVHWDTPRRNEFLPDGTSKVSPRNTAFMNGMLNFVDIGSSTTRPIRLRVLFPIDYDQWPENFNALQILQLGWTLLSTENPFSTEGRLFRTENLEILSLIECHHASSLLEDLSWQFSSLRCLQAVSSVRSHAMERILARLKPLSALYLSPIAADYRPLLSGSLANHRNSLRVLWVENLGSGLAGSIAFLDFTHFSNLEELAVSTKITLHLYYLRPPSSLKCLRFIAQGTPCGKLPGNIFYRWIKTYAIGQLGPSKVGIPKLQVLYIDAGFSIANISAPIILATEYDTSLPNETGDVILDTNSINEAEMREKYSHFSILGSEADPNMAWRWIEKFM</sequence>
<reference evidence="2" key="2">
    <citation type="submission" date="2013-04" db="EMBL/GenBank/DDBJ databases">
        <title>Genomic mechanisms accounting for the adaptation to parasitism in nematode-trapping fungi.</title>
        <authorList>
            <person name="Ahren D.G."/>
        </authorList>
    </citation>
    <scope>NUCLEOTIDE SEQUENCE [LARGE SCALE GENOMIC DNA]</scope>
    <source>
        <strain evidence="2">CBS 200.50</strain>
    </source>
</reference>
<evidence type="ECO:0000313" key="1">
    <source>
        <dbReference type="EMBL" id="EPS44588.1"/>
    </source>
</evidence>
<reference evidence="1 2" key="1">
    <citation type="journal article" date="2013" name="PLoS Genet.">
        <title>Genomic mechanisms accounting for the adaptation to parasitism in nematode-trapping fungi.</title>
        <authorList>
            <person name="Meerupati T."/>
            <person name="Andersson K.M."/>
            <person name="Friman E."/>
            <person name="Kumar D."/>
            <person name="Tunlid A."/>
            <person name="Ahren D."/>
        </authorList>
    </citation>
    <scope>NUCLEOTIDE SEQUENCE [LARGE SCALE GENOMIC DNA]</scope>
    <source>
        <strain evidence="1 2">CBS 200.50</strain>
    </source>
</reference>
<dbReference type="OMA" id="SINEAEM"/>